<accession>A0A0A1TRK8</accession>
<dbReference type="EMBL" id="CDHN01000007">
    <property type="protein sequence ID" value="CEJ94740.1"/>
    <property type="molecule type" value="Genomic_DNA"/>
</dbReference>
<evidence type="ECO:0000313" key="1">
    <source>
        <dbReference type="EMBL" id="CEJ94740.1"/>
    </source>
</evidence>
<dbReference type="Proteomes" id="UP000039046">
    <property type="component" value="Unassembled WGS sequence"/>
</dbReference>
<keyword evidence="2" id="KW-1185">Reference proteome</keyword>
<dbReference type="AlphaFoldDB" id="A0A0A1TRK8"/>
<organism evidence="1 2">
    <name type="scientific">[Torrubiella] hemipterigena</name>
    <dbReference type="NCBI Taxonomy" id="1531966"/>
    <lineage>
        <taxon>Eukaryota</taxon>
        <taxon>Fungi</taxon>
        <taxon>Dikarya</taxon>
        <taxon>Ascomycota</taxon>
        <taxon>Pezizomycotina</taxon>
        <taxon>Sordariomycetes</taxon>
        <taxon>Hypocreomycetidae</taxon>
        <taxon>Hypocreales</taxon>
        <taxon>Clavicipitaceae</taxon>
        <taxon>Clavicipitaceae incertae sedis</taxon>
        <taxon>'Torrubiella' clade</taxon>
    </lineage>
</organism>
<dbReference type="HOGENOM" id="CLU_957079_0_0_1"/>
<evidence type="ECO:0000313" key="2">
    <source>
        <dbReference type="Proteomes" id="UP000039046"/>
    </source>
</evidence>
<proteinExistence type="predicted"/>
<protein>
    <submittedName>
        <fullName evidence="1">Uncharacterized protein</fullName>
    </submittedName>
</protein>
<gene>
    <name evidence="1" type="ORF">VHEMI10256</name>
</gene>
<name>A0A0A1TRK8_9HYPO</name>
<sequence length="291" mass="32181">MNLYNTGPACTLHCDFRDRKLLKKTIARLGAKDQIMAITDCGVEVTIPGLCFVKSGPCGWGKHGCVDDERGKWSDLPPGDHEGHCPPPDEACGVCQDKNKQCHEGGYEARRVCDLAFCRDCRNDEFAQECGECVDKRCTKDKFDWDGCRGSCGLPCFDPAKDCELCLRTNTDPATSECDGVCKDTKSICSRCMNLTRKNCSEKYSKDEDKLLCAKAGYCAPYCSTPQDMGSASEIHSCKLENEKGGCSEIFVMRYRVLYIRCCEITYFGLELNKASCLSPSLAGPMTSRIT</sequence>
<reference evidence="1 2" key="1">
    <citation type="journal article" date="2015" name="Genome Announc.">
        <title>Draft Genome Sequence and Gene Annotation of the Entomopathogenic Fungus Verticillium hemipterigenum.</title>
        <authorList>
            <person name="Horn F."/>
            <person name="Habel A."/>
            <person name="Scharf D.H."/>
            <person name="Dworschak J."/>
            <person name="Brakhage A.A."/>
            <person name="Guthke R."/>
            <person name="Hertweck C."/>
            <person name="Linde J."/>
        </authorList>
    </citation>
    <scope>NUCLEOTIDE SEQUENCE [LARGE SCALE GENOMIC DNA]</scope>
</reference>